<evidence type="ECO:0000313" key="3">
    <source>
        <dbReference type="Proteomes" id="UP000837675"/>
    </source>
</evidence>
<dbReference type="CDD" id="cd05782">
    <property type="entry name" value="DNA_polB_like1_exo"/>
    <property type="match status" value="1"/>
</dbReference>
<keyword evidence="2" id="KW-0540">Nuclease</keyword>
<dbReference type="Proteomes" id="UP000837675">
    <property type="component" value="Unassembled WGS sequence"/>
</dbReference>
<dbReference type="Pfam" id="PF10108">
    <property type="entry name" value="DNA_pol_B_exo2"/>
    <property type="match status" value="1"/>
</dbReference>
<evidence type="ECO:0000259" key="1">
    <source>
        <dbReference type="Pfam" id="PF10108"/>
    </source>
</evidence>
<keyword evidence="3" id="KW-1185">Reference proteome</keyword>
<protein>
    <submittedName>
        <fullName evidence="2">Putative 3'-5' exonuclease related to the exonuclease domain of PolB</fullName>
    </submittedName>
</protein>
<gene>
    <name evidence="2" type="ORF">MHYMCMPASI_01044</name>
</gene>
<dbReference type="GO" id="GO:0003676">
    <property type="term" value="F:nucleic acid binding"/>
    <property type="evidence" value="ECO:0007669"/>
    <property type="project" value="InterPro"/>
</dbReference>
<accession>A0A8S4BWA0</accession>
<dbReference type="Gene3D" id="3.30.420.10">
    <property type="entry name" value="Ribonuclease H-like superfamily/Ribonuclease H"/>
    <property type="match status" value="1"/>
</dbReference>
<dbReference type="InterPro" id="IPR019288">
    <property type="entry name" value="3'-5'_exonuclease_PolB-like"/>
</dbReference>
<name>A0A8S4BWA0_9ACAR</name>
<reference evidence="2" key="1">
    <citation type="submission" date="2021-06" db="EMBL/GenBank/DDBJ databases">
        <authorList>
            <person name="Nardi T."/>
            <person name="Nardi T."/>
        </authorList>
    </citation>
    <scope>NUCLEOTIDE SEQUENCE</scope>
</reference>
<dbReference type="InterPro" id="IPR012337">
    <property type="entry name" value="RNaseH-like_sf"/>
</dbReference>
<sequence length="270" mass="31498">MHKNLFVFDIETVPDLKAAANLLGATEDLNALRQALVNYHLEVTGGKNSFFRQPFHRVITISFLEAEIEENGTQEFYHLKKIRSGGVLASDEREIVKGFFHYLSGIHPRLVSFNGRTFDLPVLKYRAMLHGIQAKWLHQSGDKWNNYHSKYSLDWHCDLIDAFSDFGSSARIKMNEICAMLNFPGKLETEGSMVEDMYNEGKLQEIRDYCELDVINTYLLYIRHAYHIARVSKESYNKMINDLVAFLEKEEKQHFIMFLDEWNKIGIQYL</sequence>
<dbReference type="GO" id="GO:0004527">
    <property type="term" value="F:exonuclease activity"/>
    <property type="evidence" value="ECO:0007669"/>
    <property type="project" value="UniProtKB-KW"/>
</dbReference>
<organism evidence="2 3">
    <name type="scientific">Hyalomma marginatum</name>
    <dbReference type="NCBI Taxonomy" id="34627"/>
    <lineage>
        <taxon>Eukaryota</taxon>
        <taxon>Metazoa</taxon>
        <taxon>Ecdysozoa</taxon>
        <taxon>Arthropoda</taxon>
        <taxon>Chelicerata</taxon>
        <taxon>Arachnida</taxon>
        <taxon>Acari</taxon>
        <taxon>Parasitiformes</taxon>
        <taxon>Ixodida</taxon>
        <taxon>Ixodoidea</taxon>
        <taxon>Ixodidae</taxon>
        <taxon>Hyalomminae</taxon>
        <taxon>Hyalomma</taxon>
    </lineage>
</organism>
<dbReference type="InterPro" id="IPR036397">
    <property type="entry name" value="RNaseH_sf"/>
</dbReference>
<feature type="domain" description="Predicted 3'-5' exonuclease PolB-like" evidence="1">
    <location>
        <begin position="49"/>
        <end position="262"/>
    </location>
</feature>
<evidence type="ECO:0000313" key="2">
    <source>
        <dbReference type="EMBL" id="CAG7598787.1"/>
    </source>
</evidence>
<comment type="caution">
    <text evidence="2">The sequence shown here is derived from an EMBL/GenBank/DDBJ whole genome shotgun (WGS) entry which is preliminary data.</text>
</comment>
<proteinExistence type="predicted"/>
<dbReference type="EMBL" id="CAJVAF010000337">
    <property type="protein sequence ID" value="CAG7598787.1"/>
    <property type="molecule type" value="Genomic_DNA"/>
</dbReference>
<keyword evidence="2" id="KW-0269">Exonuclease</keyword>
<keyword evidence="2" id="KW-0378">Hydrolase</keyword>
<dbReference type="AlphaFoldDB" id="A0A8S4BWA0"/>
<dbReference type="SUPFAM" id="SSF53098">
    <property type="entry name" value="Ribonuclease H-like"/>
    <property type="match status" value="1"/>
</dbReference>